<dbReference type="EMBL" id="OX365766">
    <property type="protein sequence ID" value="CAI4034373.1"/>
    <property type="molecule type" value="Genomic_DNA"/>
</dbReference>
<sequence length="44" mass="5146">MKIKISIEISLSLLSEYNKRNGNCISNMLEFGEERRGEVIVKRF</sequence>
<dbReference type="GeneID" id="80919190"/>
<gene>
    <name evidence="1" type="primary">SMKI10G1620</name>
    <name evidence="1" type="ORF">SMKI_10G1620</name>
</gene>
<organism evidence="1 2">
    <name type="scientific">Saccharomyces mikatae IFO 1815</name>
    <dbReference type="NCBI Taxonomy" id="226126"/>
    <lineage>
        <taxon>Eukaryota</taxon>
        <taxon>Fungi</taxon>
        <taxon>Dikarya</taxon>
        <taxon>Ascomycota</taxon>
        <taxon>Saccharomycotina</taxon>
        <taxon>Saccharomycetes</taxon>
        <taxon>Saccharomycetales</taxon>
        <taxon>Saccharomycetaceae</taxon>
        <taxon>Saccharomyces</taxon>
    </lineage>
</organism>
<protein>
    <submittedName>
        <fullName evidence="1">Uncharacterized protein</fullName>
    </submittedName>
</protein>
<dbReference type="Proteomes" id="UP001161438">
    <property type="component" value="Chromosome 10"/>
</dbReference>
<dbReference type="RefSeq" id="XP_056077494.1">
    <property type="nucleotide sequence ID" value="XM_056223480.1"/>
</dbReference>
<dbReference type="AlphaFoldDB" id="A0AA35IRC3"/>
<reference evidence="1" key="1">
    <citation type="submission" date="2022-10" db="EMBL/GenBank/DDBJ databases">
        <authorList>
            <person name="Byrne P K."/>
        </authorList>
    </citation>
    <scope>NUCLEOTIDE SEQUENCE</scope>
    <source>
        <strain evidence="1">IFO1815</strain>
    </source>
</reference>
<evidence type="ECO:0000313" key="2">
    <source>
        <dbReference type="Proteomes" id="UP001161438"/>
    </source>
</evidence>
<keyword evidence="2" id="KW-1185">Reference proteome</keyword>
<proteinExistence type="predicted"/>
<accession>A0AA35IRC3</accession>
<evidence type="ECO:0000313" key="1">
    <source>
        <dbReference type="EMBL" id="CAI4034373.1"/>
    </source>
</evidence>
<name>A0AA35IRC3_SACMI</name>